<sequence length="222" mass="25500">MDINGHENRFETIEIVPTEVDNSQWSKEKDAKYSQTKIVRKTMGYEKTAVIDFKFSTPKLLTFYKDTANSLGVPKAYRLLVRGMSKQLAVTKYKEDERKPSSIYACWDANRPVVNFQSFIDDNDVIKDVDQVTWVTMGVHHIPHTEDLPVTPTVGLDLRFLLLPFNYFHEDPAMGSGDAVRIEPNNQEHASQGLHVERYGRPENPAKSSFYQNIENKPESLF</sequence>
<dbReference type="InterPro" id="IPR049947">
    <property type="entry name" value="Cu_Am_Ox_Cu-bd"/>
</dbReference>
<feature type="region of interest" description="Disordered" evidence="2">
    <location>
        <begin position="186"/>
        <end position="222"/>
    </location>
</feature>
<keyword evidence="1" id="KW-0560">Oxidoreductase</keyword>
<dbReference type="PROSITE" id="PS01165">
    <property type="entry name" value="COPPER_AMINE_OXID_2"/>
    <property type="match status" value="1"/>
</dbReference>
<name>A0ABY7DV99_MYAAR</name>
<evidence type="ECO:0000256" key="2">
    <source>
        <dbReference type="SAM" id="MobiDB-lite"/>
    </source>
</evidence>
<dbReference type="EC" id="1.4.3.-" evidence="1"/>
<proteinExistence type="inferred from homology"/>
<accession>A0ABY7DV99</accession>
<evidence type="ECO:0000313" key="5">
    <source>
        <dbReference type="Proteomes" id="UP001164746"/>
    </source>
</evidence>
<keyword evidence="1" id="KW-0801">TPQ</keyword>
<feature type="compositionally biased region" description="Polar residues" evidence="2">
    <location>
        <begin position="206"/>
        <end position="215"/>
    </location>
</feature>
<organism evidence="4 5">
    <name type="scientific">Mya arenaria</name>
    <name type="common">Soft-shell clam</name>
    <dbReference type="NCBI Taxonomy" id="6604"/>
    <lineage>
        <taxon>Eukaryota</taxon>
        <taxon>Metazoa</taxon>
        <taxon>Spiralia</taxon>
        <taxon>Lophotrochozoa</taxon>
        <taxon>Mollusca</taxon>
        <taxon>Bivalvia</taxon>
        <taxon>Autobranchia</taxon>
        <taxon>Heteroconchia</taxon>
        <taxon>Euheterodonta</taxon>
        <taxon>Imparidentia</taxon>
        <taxon>Neoheterodontei</taxon>
        <taxon>Myida</taxon>
        <taxon>Myoidea</taxon>
        <taxon>Myidae</taxon>
        <taxon>Mya</taxon>
    </lineage>
</organism>
<comment type="cofactor">
    <cofactor evidence="1">
        <name>Cu cation</name>
        <dbReference type="ChEBI" id="CHEBI:23378"/>
    </cofactor>
    <text evidence="1">Contains 1 topaquinone per subunit.</text>
</comment>
<dbReference type="Gene3D" id="2.70.98.20">
    <property type="entry name" value="Copper amine oxidase, catalytic domain"/>
    <property type="match status" value="1"/>
</dbReference>
<dbReference type="SUPFAM" id="SSF49998">
    <property type="entry name" value="Amine oxidase catalytic domain"/>
    <property type="match status" value="1"/>
</dbReference>
<dbReference type="InterPro" id="IPR015798">
    <property type="entry name" value="Cu_amine_oxidase_C"/>
</dbReference>
<feature type="domain" description="Copper amine oxidase catalytic" evidence="3">
    <location>
        <begin position="1"/>
        <end position="174"/>
    </location>
</feature>
<evidence type="ECO:0000256" key="1">
    <source>
        <dbReference type="RuleBase" id="RU000672"/>
    </source>
</evidence>
<comment type="similarity">
    <text evidence="1">Belongs to the copper/topaquinone oxidase family.</text>
</comment>
<dbReference type="PANTHER" id="PTHR10638:SF20">
    <property type="entry name" value="AMINE OXIDASE"/>
    <property type="match status" value="1"/>
</dbReference>
<evidence type="ECO:0000313" key="4">
    <source>
        <dbReference type="EMBL" id="WAR00782.1"/>
    </source>
</evidence>
<dbReference type="PANTHER" id="PTHR10638">
    <property type="entry name" value="COPPER AMINE OXIDASE"/>
    <property type="match status" value="1"/>
</dbReference>
<evidence type="ECO:0000259" key="3">
    <source>
        <dbReference type="Pfam" id="PF01179"/>
    </source>
</evidence>
<dbReference type="EMBL" id="CP111014">
    <property type="protein sequence ID" value="WAR00782.1"/>
    <property type="molecule type" value="Genomic_DNA"/>
</dbReference>
<protein>
    <recommendedName>
        <fullName evidence="1">Amine oxidase</fullName>
        <ecNumber evidence="1">1.4.3.-</ecNumber>
    </recommendedName>
</protein>
<dbReference type="InterPro" id="IPR036460">
    <property type="entry name" value="Cu_amine_oxidase_C_sf"/>
</dbReference>
<keyword evidence="1" id="KW-0186">Copper</keyword>
<dbReference type="InterPro" id="IPR000269">
    <property type="entry name" value="Cu_amine_oxidase"/>
</dbReference>
<gene>
    <name evidence="4" type="ORF">MAR_025154</name>
</gene>
<comment type="PTM">
    <text evidence="1">Topaquinone (TPQ) is generated by copper-dependent autoxidation of a specific tyrosyl residue.</text>
</comment>
<dbReference type="Pfam" id="PF01179">
    <property type="entry name" value="Cu_amine_oxid"/>
    <property type="match status" value="1"/>
</dbReference>
<keyword evidence="5" id="KW-1185">Reference proteome</keyword>
<keyword evidence="1" id="KW-0479">Metal-binding</keyword>
<reference evidence="4" key="1">
    <citation type="submission" date="2022-11" db="EMBL/GenBank/DDBJ databases">
        <title>Centuries of genome instability and evolution in soft-shell clam transmissible cancer (bioRxiv).</title>
        <authorList>
            <person name="Hart S.F.M."/>
            <person name="Yonemitsu M.A."/>
            <person name="Giersch R.M."/>
            <person name="Beal B.F."/>
            <person name="Arriagada G."/>
            <person name="Davis B.W."/>
            <person name="Ostrander E.A."/>
            <person name="Goff S.P."/>
            <person name="Metzger M.J."/>
        </authorList>
    </citation>
    <scope>NUCLEOTIDE SEQUENCE</scope>
    <source>
        <strain evidence="4">MELC-2E11</strain>
        <tissue evidence="4">Siphon/mantle</tissue>
    </source>
</reference>
<dbReference type="Proteomes" id="UP001164746">
    <property type="component" value="Chromosome 3"/>
</dbReference>